<reference evidence="1" key="2">
    <citation type="submission" date="2018-07" db="EMBL/GenBank/DDBJ databases">
        <authorList>
            <consortium name="NCBI Pathogen Detection Project"/>
        </authorList>
    </citation>
    <scope>NUCLEOTIDE SEQUENCE</scope>
    <source>
        <strain evidence="1">BCW_4019</strain>
    </source>
</reference>
<sequence>MLVKYYGLTTNSESESLLPRYNFLSNGLFRMTQPKFLNDMGSESRLLPYFNEFSPADYEWAKRELSKRQIKTSPYTPSKEELEIFLKPIGIRYGDTFPHMLHHEGFKTMEDFDQEQLNKIAKLINDYLVETISCKLGVFSLCKSDTNENMWTYYAHNGAGLALRFKSEHYFFKVYPPKEVSYTPERRASLTYFKGMIRLNGYPLNNFKTNNFTSPLEVINSLQNNSIDIADFAEKILYSKAENWAIEDESRIICPLSHCEQTSGETVTPNIEIETPPDMLDYHNEYSEVNLKKIPFDAFDSLIFGYNTKQEHISHIIAEANKNKELSHLKFQIAKHDIFGKIQIHDLVV</sequence>
<reference evidence="1" key="1">
    <citation type="journal article" date="2018" name="Genome Biol.">
        <title>SKESA: strategic k-mer extension for scrupulous assemblies.</title>
        <authorList>
            <person name="Souvorov A."/>
            <person name="Agarwala R."/>
            <person name="Lipman D.J."/>
        </authorList>
    </citation>
    <scope>NUCLEOTIDE SEQUENCE</scope>
    <source>
        <strain evidence="1">BCW_4019</strain>
    </source>
</reference>
<name>A0A736HZF4_SALET</name>
<comment type="caution">
    <text evidence="1">The sequence shown here is derived from an EMBL/GenBank/DDBJ whole genome shotgun (WGS) entry which is preliminary data.</text>
</comment>
<protein>
    <submittedName>
        <fullName evidence="1">DUF2971 domain-containing protein</fullName>
    </submittedName>
</protein>
<dbReference type="AlphaFoldDB" id="A0A736HZF4"/>
<dbReference type="EMBL" id="DAASYR010000022">
    <property type="protein sequence ID" value="HAE7572214.1"/>
    <property type="molecule type" value="Genomic_DNA"/>
</dbReference>
<proteinExistence type="predicted"/>
<organism evidence="1">
    <name type="scientific">Salmonella enterica subsp. enterica serovar 4,[5],12:b:-</name>
    <dbReference type="NCBI Taxonomy" id="1340177"/>
    <lineage>
        <taxon>Bacteria</taxon>
        <taxon>Pseudomonadati</taxon>
        <taxon>Pseudomonadota</taxon>
        <taxon>Gammaproteobacteria</taxon>
        <taxon>Enterobacterales</taxon>
        <taxon>Enterobacteriaceae</taxon>
        <taxon>Salmonella</taxon>
    </lineage>
</organism>
<evidence type="ECO:0000313" key="1">
    <source>
        <dbReference type="EMBL" id="HAE7572214.1"/>
    </source>
</evidence>
<gene>
    <name evidence="1" type="ORF">G4P57_002676</name>
</gene>
<accession>A0A736HZF4</accession>